<evidence type="ECO:0000256" key="7">
    <source>
        <dbReference type="ARBA" id="ARBA00022763"/>
    </source>
</evidence>
<keyword evidence="16" id="KW-1185">Reference proteome</keyword>
<dbReference type="InterPro" id="IPR009060">
    <property type="entry name" value="UBA-like_sf"/>
</dbReference>
<evidence type="ECO:0000256" key="4">
    <source>
        <dbReference type="ARBA" id="ARBA00017870"/>
    </source>
</evidence>
<comment type="subcellular location">
    <subcellularLocation>
        <location evidence="3">Nucleus</location>
        <location evidence="3">PML body</location>
    </subcellularLocation>
</comment>
<evidence type="ECO:0000256" key="9">
    <source>
        <dbReference type="ARBA" id="ARBA00022842"/>
    </source>
</evidence>
<accession>A0AAD9PSE3</accession>
<evidence type="ECO:0000256" key="11">
    <source>
        <dbReference type="ARBA" id="ARBA00023242"/>
    </source>
</evidence>
<proteinExistence type="predicted"/>
<dbReference type="InterPro" id="IPR051547">
    <property type="entry name" value="TDP2-like"/>
</dbReference>
<comment type="caution">
    <text evidence="15">The sequence shown here is derived from an EMBL/GenBank/DDBJ whole genome shotgun (WGS) entry which is preliminary data.</text>
</comment>
<dbReference type="AlphaFoldDB" id="A0AAD9PSE3"/>
<dbReference type="Pfam" id="PF03372">
    <property type="entry name" value="Exo_endo_phos"/>
    <property type="match status" value="1"/>
</dbReference>
<name>A0AAD9PSE3_ACRCE</name>
<evidence type="ECO:0000256" key="1">
    <source>
        <dbReference type="ARBA" id="ARBA00001936"/>
    </source>
</evidence>
<dbReference type="GO" id="GO:0006302">
    <property type="term" value="P:double-strand break repair"/>
    <property type="evidence" value="ECO:0007669"/>
    <property type="project" value="TreeGrafter"/>
</dbReference>
<dbReference type="GO" id="GO:0016605">
    <property type="term" value="C:PML body"/>
    <property type="evidence" value="ECO:0007669"/>
    <property type="project" value="UniProtKB-SubCell"/>
</dbReference>
<evidence type="ECO:0000256" key="8">
    <source>
        <dbReference type="ARBA" id="ARBA00022801"/>
    </source>
</evidence>
<dbReference type="CDD" id="cd09080">
    <property type="entry name" value="TDP2"/>
    <property type="match status" value="1"/>
</dbReference>
<keyword evidence="9" id="KW-0460">Magnesium</keyword>
<reference evidence="15" key="2">
    <citation type="journal article" date="2023" name="Science">
        <title>Genomic signatures of disease resistance in endangered staghorn corals.</title>
        <authorList>
            <person name="Vollmer S.V."/>
            <person name="Selwyn J.D."/>
            <person name="Despard B.A."/>
            <person name="Roesel C.L."/>
        </authorList>
    </citation>
    <scope>NUCLEOTIDE SEQUENCE</scope>
    <source>
        <strain evidence="15">K2</strain>
    </source>
</reference>
<gene>
    <name evidence="15" type="ORF">P5673_031631</name>
</gene>
<dbReference type="EMBL" id="JARQWQ010000152">
    <property type="protein sequence ID" value="KAK2548228.1"/>
    <property type="molecule type" value="Genomic_DNA"/>
</dbReference>
<evidence type="ECO:0000256" key="10">
    <source>
        <dbReference type="ARBA" id="ARBA00023204"/>
    </source>
</evidence>
<feature type="domain" description="Endonuclease/exonuclease/phosphatase" evidence="14">
    <location>
        <begin position="82"/>
        <end position="291"/>
    </location>
</feature>
<keyword evidence="6" id="KW-0479">Metal-binding</keyword>
<dbReference type="GO" id="GO:0046872">
    <property type="term" value="F:metal ion binding"/>
    <property type="evidence" value="ECO:0007669"/>
    <property type="project" value="UniProtKB-KW"/>
</dbReference>
<dbReference type="PANTHER" id="PTHR15822:SF4">
    <property type="entry name" value="TYROSYL-DNA PHOSPHODIESTERASE 2"/>
    <property type="match status" value="1"/>
</dbReference>
<reference evidence="15" key="1">
    <citation type="journal article" date="2023" name="G3 (Bethesda)">
        <title>Whole genome assembly and annotation of the endangered Caribbean coral Acropora cervicornis.</title>
        <authorList>
            <person name="Selwyn J.D."/>
            <person name="Vollmer S.V."/>
        </authorList>
    </citation>
    <scope>NUCLEOTIDE SEQUENCE</scope>
    <source>
        <strain evidence="15">K2</strain>
    </source>
</reference>
<dbReference type="Gene3D" id="1.10.8.10">
    <property type="entry name" value="DNA helicase RuvA subunit, C-terminal domain"/>
    <property type="match status" value="1"/>
</dbReference>
<feature type="region of interest" description="Disordered" evidence="13">
    <location>
        <begin position="47"/>
        <end position="72"/>
    </location>
</feature>
<evidence type="ECO:0000256" key="2">
    <source>
        <dbReference type="ARBA" id="ARBA00001946"/>
    </source>
</evidence>
<keyword evidence="7" id="KW-0227">DNA damage</keyword>
<evidence type="ECO:0000259" key="14">
    <source>
        <dbReference type="Pfam" id="PF03372"/>
    </source>
</evidence>
<evidence type="ECO:0000256" key="3">
    <source>
        <dbReference type="ARBA" id="ARBA00004322"/>
    </source>
</evidence>
<comment type="cofactor">
    <cofactor evidence="2">
        <name>Mg(2+)</name>
        <dbReference type="ChEBI" id="CHEBI:18420"/>
    </cofactor>
</comment>
<evidence type="ECO:0000313" key="15">
    <source>
        <dbReference type="EMBL" id="KAK2548228.1"/>
    </source>
</evidence>
<dbReference type="CDD" id="cd14348">
    <property type="entry name" value="UBA_p47"/>
    <property type="match status" value="1"/>
</dbReference>
<dbReference type="GO" id="GO:0004518">
    <property type="term" value="F:nuclease activity"/>
    <property type="evidence" value="ECO:0007669"/>
    <property type="project" value="UniProtKB-KW"/>
</dbReference>
<dbReference type="InterPro" id="IPR036691">
    <property type="entry name" value="Endo/exonu/phosph_ase_sf"/>
</dbReference>
<dbReference type="Proteomes" id="UP001249851">
    <property type="component" value="Unassembled WGS sequence"/>
</dbReference>
<dbReference type="InterPro" id="IPR005135">
    <property type="entry name" value="Endo/exonuclease/phosphatase"/>
</dbReference>
<dbReference type="GO" id="GO:0005737">
    <property type="term" value="C:cytoplasm"/>
    <property type="evidence" value="ECO:0007669"/>
    <property type="project" value="TreeGrafter"/>
</dbReference>
<dbReference type="GO" id="GO:0070260">
    <property type="term" value="F:5'-tyrosyl-DNA phosphodiesterase activity"/>
    <property type="evidence" value="ECO:0007669"/>
    <property type="project" value="TreeGrafter"/>
</dbReference>
<protein>
    <recommendedName>
        <fullName evidence="4">Tyrosyl-DNA phosphodiesterase 2</fullName>
    </recommendedName>
    <alternativeName>
        <fullName evidence="12">5'-tyrosyl-DNA phosphodiesterase</fullName>
    </alternativeName>
</protein>
<evidence type="ECO:0000313" key="16">
    <source>
        <dbReference type="Proteomes" id="UP001249851"/>
    </source>
</evidence>
<dbReference type="Pfam" id="PF14555">
    <property type="entry name" value="UBA_4"/>
    <property type="match status" value="1"/>
</dbReference>
<dbReference type="SUPFAM" id="SSF56219">
    <property type="entry name" value="DNase I-like"/>
    <property type="match status" value="1"/>
</dbReference>
<dbReference type="PANTHER" id="PTHR15822">
    <property type="entry name" value="TRAF AND TNF RECEPTOR-ASSOCIATED PROTEIN"/>
    <property type="match status" value="1"/>
</dbReference>
<dbReference type="FunFam" id="3.60.10.10:FF:000024">
    <property type="entry name" value="Tyrosyl-DNA phosphodiesterase 2"/>
    <property type="match status" value="1"/>
</dbReference>
<keyword evidence="11" id="KW-0539">Nucleus</keyword>
<evidence type="ECO:0000256" key="5">
    <source>
        <dbReference type="ARBA" id="ARBA00022722"/>
    </source>
</evidence>
<keyword evidence="8" id="KW-0378">Hydrolase</keyword>
<dbReference type="Gene3D" id="3.60.10.10">
    <property type="entry name" value="Endonuclease/exonuclease/phosphatase"/>
    <property type="match status" value="1"/>
</dbReference>
<comment type="cofactor">
    <cofactor evidence="1">
        <name>Mn(2+)</name>
        <dbReference type="ChEBI" id="CHEBI:29035"/>
    </cofactor>
</comment>
<evidence type="ECO:0000256" key="6">
    <source>
        <dbReference type="ARBA" id="ARBA00022723"/>
    </source>
</evidence>
<evidence type="ECO:0000256" key="13">
    <source>
        <dbReference type="SAM" id="MobiDB-lite"/>
    </source>
</evidence>
<sequence>MAESDDITDLVEQFMTVTGVEDTVAMCYLQQSDWDLQSAMGNFFDSSGSRHGSKKNPISITDSLDEGPSREPEPTNFNFTVLSWNVDGLDGRNILERTRHICHIINSRKPDVAFLQEVIRDTLPVYQSKCPGYTCKYGPTHAYFNIMLLKNSTVKPTSELQCIHFQSTQMGRHLLCQPAQIKSKIEVVLMTSHLESTTKCKAERIRQLQTVLTSITEQPEQATVVFGGDTNLRDSELKSIGGLPDGVMDAWEMCGRPKEAEFTWDTQFNDNLQWPYARKPRLRFDRFFVRDGQGENRLTQNCFELVGLERLPSCQRFASDHWGIWCEFRHKANRKF</sequence>
<dbReference type="SUPFAM" id="SSF46934">
    <property type="entry name" value="UBA-like"/>
    <property type="match status" value="1"/>
</dbReference>
<feature type="compositionally biased region" description="Polar residues" evidence="13">
    <location>
        <begin position="47"/>
        <end position="62"/>
    </location>
</feature>
<evidence type="ECO:0000256" key="12">
    <source>
        <dbReference type="ARBA" id="ARBA00031304"/>
    </source>
</evidence>
<keyword evidence="10" id="KW-0234">DNA repair</keyword>
<keyword evidence="5" id="KW-0540">Nuclease</keyword>
<organism evidence="15 16">
    <name type="scientific">Acropora cervicornis</name>
    <name type="common">Staghorn coral</name>
    <dbReference type="NCBI Taxonomy" id="6130"/>
    <lineage>
        <taxon>Eukaryota</taxon>
        <taxon>Metazoa</taxon>
        <taxon>Cnidaria</taxon>
        <taxon>Anthozoa</taxon>
        <taxon>Hexacorallia</taxon>
        <taxon>Scleractinia</taxon>
        <taxon>Astrocoeniina</taxon>
        <taxon>Acroporidae</taxon>
        <taxon>Acropora</taxon>
    </lineage>
</organism>
<dbReference type="GO" id="GO:0003697">
    <property type="term" value="F:single-stranded DNA binding"/>
    <property type="evidence" value="ECO:0007669"/>
    <property type="project" value="TreeGrafter"/>
</dbReference>